<dbReference type="GO" id="GO:0010737">
    <property type="term" value="P:protein kinase A signaling"/>
    <property type="evidence" value="ECO:0007669"/>
    <property type="project" value="TreeGrafter"/>
</dbReference>
<dbReference type="OrthoDB" id="276323at2759"/>
<evidence type="ECO:0000313" key="3">
    <source>
        <dbReference type="EMBL" id="SCW00658.1"/>
    </source>
</evidence>
<organism evidence="3 4">
    <name type="scientific">Lachancea fermentati</name>
    <name type="common">Zygosaccharomyces fermentati</name>
    <dbReference type="NCBI Taxonomy" id="4955"/>
    <lineage>
        <taxon>Eukaryota</taxon>
        <taxon>Fungi</taxon>
        <taxon>Dikarya</taxon>
        <taxon>Ascomycota</taxon>
        <taxon>Saccharomycotina</taxon>
        <taxon>Saccharomycetes</taxon>
        <taxon>Saccharomycetales</taxon>
        <taxon>Saccharomycetaceae</taxon>
        <taxon>Lachancea</taxon>
    </lineage>
</organism>
<dbReference type="PANTHER" id="PTHR12832:SF11">
    <property type="entry name" value="LD23868P"/>
    <property type="match status" value="1"/>
</dbReference>
<sequence>MEQTRTQTNTPPAEAVGLHQEARKSSIASSEPKTSSETSTSASVVTSGHENAKSLPEQEDVAMADYVGDVRSTAEHGTITPSQVHSHSETQINSESQPLSQTHDSSGCQTVATSPDSCNSSMFHSNVEHDSSAIFKPFDSKTGQFVGQTTDRQATKAEAAEPPLSTQSEDFRTLASLKAAAARNNKFRSHSVPSILHSSLRRIGLSTTCGFLTSQQQQPVVHVNRGVNKKKKQNKHSSSLRHALLMNQRLQPLDGQMSLSERVKYIRAHTGPVPLPPINVQCLKEIDLQEIVKNPQLRHDIIFDPLLQFRPNLDGERGLKKKQISDKYWNDVENEIYVYTKKPDAFRYEETRLVPLFNSLKEVLVTIVPQKEVHTVQNVLDTELLVQELLKGSLMMSNFSDWLAQLFKHHCAPMRDPWVDKMSQKFKESEEEKSITKLVEGLRLVFQILEAMKLDIANHQIRILRPALLSNAVEFEKQYFQSLMASNRVDLKSSFKWFNEKYSENYKNELSKSSRLSAPDVYRLCIRSIIGLLSCRKMVREYPTSLSFDHARLILLRADIRQIVCLLVCRLLFKQLVANDSTMDKRTKEYVITSYANKKLKEEIVSIITDEHGNCRWTKNTMSIAVHLCKTIRDLKQEFQLQRNLGDVSLGSSSTSNDGTSVASAPLDTLQIDFAKSWLSKQTQPLSEVYGVLENRVFKSLEESIFERSSCTQDGSVKQDFIHICSAMSSAGTSATTGSSVAHSGAIIKPTINVSPRKDNILKEQKAATPQAKKLASLDVEEFESLFCHLYTLVNFHWSVFGCLYMECLGDKMEEIL</sequence>
<dbReference type="EMBL" id="LT598485">
    <property type="protein sequence ID" value="SCW00658.1"/>
    <property type="molecule type" value="Genomic_DNA"/>
</dbReference>
<accession>A0A1G4MAC8</accession>
<dbReference type="InterPro" id="IPR008862">
    <property type="entry name" value="Tcp11"/>
</dbReference>
<dbReference type="STRING" id="4955.A0A1G4MAC8"/>
<feature type="compositionally biased region" description="Polar residues" evidence="2">
    <location>
        <begin position="141"/>
        <end position="152"/>
    </location>
</feature>
<feature type="region of interest" description="Disordered" evidence="2">
    <location>
        <begin position="1"/>
        <end position="59"/>
    </location>
</feature>
<dbReference type="AlphaFoldDB" id="A0A1G4MAC8"/>
<feature type="compositionally biased region" description="Low complexity" evidence="2">
    <location>
        <begin position="28"/>
        <end position="47"/>
    </location>
</feature>
<proteinExistence type="inferred from homology"/>
<dbReference type="Proteomes" id="UP000190831">
    <property type="component" value="Chromosome C"/>
</dbReference>
<reference evidence="3 4" key="1">
    <citation type="submission" date="2016-03" db="EMBL/GenBank/DDBJ databases">
        <authorList>
            <person name="Devillers H."/>
        </authorList>
    </citation>
    <scope>NUCLEOTIDE SEQUENCE [LARGE SCALE GENOMIC DNA]</scope>
    <source>
        <strain evidence="3">CBS 6772</strain>
    </source>
</reference>
<protein>
    <submittedName>
        <fullName evidence="3">LAFE_0C09076g1_1</fullName>
    </submittedName>
</protein>
<dbReference type="PANTHER" id="PTHR12832">
    <property type="entry name" value="TESTIS-SPECIFIC PROTEIN PBS13 T-COMPLEX 11"/>
    <property type="match status" value="1"/>
</dbReference>
<feature type="region of interest" description="Disordered" evidence="2">
    <location>
        <begin position="81"/>
        <end position="114"/>
    </location>
</feature>
<dbReference type="Pfam" id="PF05794">
    <property type="entry name" value="Tcp11"/>
    <property type="match status" value="1"/>
</dbReference>
<evidence type="ECO:0000256" key="2">
    <source>
        <dbReference type="SAM" id="MobiDB-lite"/>
    </source>
</evidence>
<evidence type="ECO:0000313" key="4">
    <source>
        <dbReference type="Proteomes" id="UP000190831"/>
    </source>
</evidence>
<keyword evidence="4" id="KW-1185">Reference proteome</keyword>
<evidence type="ECO:0000256" key="1">
    <source>
        <dbReference type="ARBA" id="ARBA00010954"/>
    </source>
</evidence>
<comment type="similarity">
    <text evidence="1">Belongs to the TCP11 family.</text>
</comment>
<feature type="compositionally biased region" description="Polar residues" evidence="2">
    <location>
        <begin position="1"/>
        <end position="11"/>
    </location>
</feature>
<feature type="region of interest" description="Disordered" evidence="2">
    <location>
        <begin position="137"/>
        <end position="168"/>
    </location>
</feature>
<dbReference type="OMA" id="NIYRHLY"/>
<gene>
    <name evidence="3" type="ORF">LAFE_0C09076G</name>
</gene>
<name>A0A1G4MAC8_LACFM</name>